<dbReference type="PANTHER" id="PTHR37185">
    <property type="entry name" value="MEMBRANE PROTEIN"/>
    <property type="match status" value="1"/>
</dbReference>
<reference evidence="3 4" key="1">
    <citation type="journal article" date="2014" name="Nat. Commun.">
        <title>Klebsormidium flaccidum genome reveals primary factors for plant terrestrial adaptation.</title>
        <authorList>
            <person name="Hori K."/>
            <person name="Maruyama F."/>
            <person name="Fujisawa T."/>
            <person name="Togashi T."/>
            <person name="Yamamoto N."/>
            <person name="Seo M."/>
            <person name="Sato S."/>
            <person name="Yamada T."/>
            <person name="Mori H."/>
            <person name="Tajima N."/>
            <person name="Moriyama T."/>
            <person name="Ikeuchi M."/>
            <person name="Watanabe M."/>
            <person name="Wada H."/>
            <person name="Kobayashi K."/>
            <person name="Saito M."/>
            <person name="Masuda T."/>
            <person name="Sasaki-Sekimoto Y."/>
            <person name="Mashiguchi K."/>
            <person name="Awai K."/>
            <person name="Shimojima M."/>
            <person name="Masuda S."/>
            <person name="Iwai M."/>
            <person name="Nobusawa T."/>
            <person name="Narise T."/>
            <person name="Kondo S."/>
            <person name="Saito H."/>
            <person name="Sato R."/>
            <person name="Murakawa M."/>
            <person name="Ihara Y."/>
            <person name="Oshima-Yamada Y."/>
            <person name="Ohtaka K."/>
            <person name="Satoh M."/>
            <person name="Sonobe K."/>
            <person name="Ishii M."/>
            <person name="Ohtani R."/>
            <person name="Kanamori-Sato M."/>
            <person name="Honoki R."/>
            <person name="Miyazaki D."/>
            <person name="Mochizuki H."/>
            <person name="Umetsu J."/>
            <person name="Higashi K."/>
            <person name="Shibata D."/>
            <person name="Kamiya Y."/>
            <person name="Sato N."/>
            <person name="Nakamura Y."/>
            <person name="Tabata S."/>
            <person name="Ida S."/>
            <person name="Kurokawa K."/>
            <person name="Ohta H."/>
        </authorList>
    </citation>
    <scope>NUCLEOTIDE SEQUENCE [LARGE SCALE GENOMIC DNA]</scope>
    <source>
        <strain evidence="3 4">NIES-2285</strain>
    </source>
</reference>
<name>A0A1Y1IR26_KLENI</name>
<dbReference type="Proteomes" id="UP000054558">
    <property type="component" value="Unassembled WGS sequence"/>
</dbReference>
<keyword evidence="4" id="KW-1185">Reference proteome</keyword>
<gene>
    <name evidence="3" type="ORF">KFL_008840030</name>
</gene>
<feature type="transmembrane region" description="Helical" evidence="2">
    <location>
        <begin position="211"/>
        <end position="229"/>
    </location>
</feature>
<evidence type="ECO:0000256" key="2">
    <source>
        <dbReference type="SAM" id="Phobius"/>
    </source>
</evidence>
<keyword evidence="2" id="KW-0472">Membrane</keyword>
<keyword evidence="2" id="KW-0812">Transmembrane</keyword>
<feature type="transmembrane region" description="Helical" evidence="2">
    <location>
        <begin position="236"/>
        <end position="256"/>
    </location>
</feature>
<feature type="region of interest" description="Disordered" evidence="1">
    <location>
        <begin position="142"/>
        <end position="170"/>
    </location>
</feature>
<feature type="compositionally biased region" description="Polar residues" evidence="1">
    <location>
        <begin position="153"/>
        <end position="164"/>
    </location>
</feature>
<dbReference type="Pfam" id="PF09991">
    <property type="entry name" value="DUF2232"/>
    <property type="match status" value="1"/>
</dbReference>
<feature type="transmembrane region" description="Helical" evidence="2">
    <location>
        <begin position="276"/>
        <end position="302"/>
    </location>
</feature>
<evidence type="ECO:0000313" key="4">
    <source>
        <dbReference type="Proteomes" id="UP000054558"/>
    </source>
</evidence>
<accession>A0A1Y1IR26</accession>
<dbReference type="EMBL" id="DF237833">
    <property type="protein sequence ID" value="GAQ91929.1"/>
    <property type="molecule type" value="Genomic_DNA"/>
</dbReference>
<protein>
    <submittedName>
        <fullName evidence="3">Uncharacterized protein</fullName>
    </submittedName>
</protein>
<keyword evidence="2" id="KW-1133">Transmembrane helix</keyword>
<dbReference type="OrthoDB" id="2019412at2759"/>
<dbReference type="PANTHER" id="PTHR37185:SF3">
    <property type="entry name" value="MEMBRANE PROTEIN"/>
    <property type="match status" value="1"/>
</dbReference>
<dbReference type="OMA" id="NLWVVIT"/>
<feature type="compositionally biased region" description="Basic residues" evidence="1">
    <location>
        <begin position="125"/>
        <end position="137"/>
    </location>
</feature>
<dbReference type="AlphaFoldDB" id="A0A1Y1IR26"/>
<feature type="transmembrane region" description="Helical" evidence="2">
    <location>
        <begin position="339"/>
        <end position="362"/>
    </location>
</feature>
<feature type="transmembrane region" description="Helical" evidence="2">
    <location>
        <begin position="309"/>
        <end position="327"/>
    </location>
</feature>
<dbReference type="STRING" id="105231.A0A1Y1IR26"/>
<feature type="region of interest" description="Disordered" evidence="1">
    <location>
        <begin position="118"/>
        <end position="137"/>
    </location>
</feature>
<dbReference type="InterPro" id="IPR018710">
    <property type="entry name" value="DUF2232"/>
</dbReference>
<proteinExistence type="predicted"/>
<evidence type="ECO:0000313" key="3">
    <source>
        <dbReference type="EMBL" id="GAQ91929.1"/>
    </source>
</evidence>
<evidence type="ECO:0000256" key="1">
    <source>
        <dbReference type="SAM" id="MobiDB-lite"/>
    </source>
</evidence>
<sequence>MATRLAGSYQVPCAPPHTAAHGLPSHGDAMDVFVASKQSRLDQDVWFGCRLTSGRFPVRSSRPPACTLPGASTTLGGGSAECSCSGQEELRHLRWGLLRKFDDSTTLNRSHMWFSDRDGPISRRGSQKGRFRSRPLRSVRAEAISADDERPGSTESEAVASTSGRADLSTGALGGDGATLRDTRELVEVAMLAATTGLAYALSTLLRLEGYFATFFPLPLVVAAIRGNVRAAVKTLVATTLLLFVLTGPLRAVLYVVSYGSLGLAMGAGWRLRVRWLPSVLLLALVRVASLLASLAVSSWLLRENIPRLILTQFHASLTAMFHTVGLPSGPSMPTVCGIASAALLFNSASYVFLLHILYTILLKRLGLQVAPAAPAWVVKAGGGPANKR</sequence>
<organism evidence="3 4">
    <name type="scientific">Klebsormidium nitens</name>
    <name type="common">Green alga</name>
    <name type="synonym">Ulothrix nitens</name>
    <dbReference type="NCBI Taxonomy" id="105231"/>
    <lineage>
        <taxon>Eukaryota</taxon>
        <taxon>Viridiplantae</taxon>
        <taxon>Streptophyta</taxon>
        <taxon>Klebsormidiophyceae</taxon>
        <taxon>Klebsormidiales</taxon>
        <taxon>Klebsormidiaceae</taxon>
        <taxon>Klebsormidium</taxon>
    </lineage>
</organism>